<feature type="transmembrane region" description="Helical" evidence="8">
    <location>
        <begin position="64"/>
        <end position="86"/>
    </location>
</feature>
<comment type="subcellular location">
    <subcellularLocation>
        <location evidence="1">Cell membrane</location>
        <topology evidence="1">Multi-pass membrane protein</topology>
    </subcellularLocation>
</comment>
<organism evidence="9 10">
    <name type="scientific">Aureimonas pseudogalii</name>
    <dbReference type="NCBI Taxonomy" id="1744844"/>
    <lineage>
        <taxon>Bacteria</taxon>
        <taxon>Pseudomonadati</taxon>
        <taxon>Pseudomonadota</taxon>
        <taxon>Alphaproteobacteria</taxon>
        <taxon>Hyphomicrobiales</taxon>
        <taxon>Aurantimonadaceae</taxon>
        <taxon>Aureimonas</taxon>
    </lineage>
</organism>
<dbReference type="PANTHER" id="PTHR34979:SF1">
    <property type="entry name" value="INNER MEMBRANE PROTEIN YGAZ"/>
    <property type="match status" value="1"/>
</dbReference>
<feature type="transmembrane region" description="Helical" evidence="8">
    <location>
        <begin position="24"/>
        <end position="49"/>
    </location>
</feature>
<proteinExistence type="inferred from homology"/>
<evidence type="ECO:0000256" key="5">
    <source>
        <dbReference type="ARBA" id="ARBA00022692"/>
    </source>
</evidence>
<accession>A0A7W6MMB3</accession>
<gene>
    <name evidence="9" type="ORF">GGR04_004543</name>
</gene>
<dbReference type="InterPro" id="IPR011606">
    <property type="entry name" value="Brnchd-chn_aa_trnsp_permease"/>
</dbReference>
<dbReference type="GO" id="GO:0005886">
    <property type="term" value="C:plasma membrane"/>
    <property type="evidence" value="ECO:0007669"/>
    <property type="project" value="UniProtKB-SubCell"/>
</dbReference>
<keyword evidence="5 8" id="KW-0812">Transmembrane</keyword>
<feature type="transmembrane region" description="Helical" evidence="8">
    <location>
        <begin position="197"/>
        <end position="218"/>
    </location>
</feature>
<name>A0A7W6MMB3_9HYPH</name>
<sequence length="227" mass="24549">MVHGRSIPDAAGLRTHRRSQRPHLPLFGILSLAEGLSLAQALVASLLIYSSPLQILLVQNLQDGAALVPVILALNARFALMTASLMPYIAPSGRMGPAAWMHLIVPSILSVCLSTFRRGHDDPVRYFRIMGAGLFAVAVIATAVGYLATPHVPENTVKPLITFALAILFVALNARLWPKRADVSSFWIGLGSMPVLLWLFDGLAILIGPFLIGALVVLHEQRGILRE</sequence>
<keyword evidence="6 8" id="KW-1133">Transmembrane helix</keyword>
<comment type="caution">
    <text evidence="9">The sequence shown here is derived from an EMBL/GenBank/DDBJ whole genome shotgun (WGS) entry which is preliminary data.</text>
</comment>
<dbReference type="EMBL" id="JACIEK010000026">
    <property type="protein sequence ID" value="MBB4000663.1"/>
    <property type="molecule type" value="Genomic_DNA"/>
</dbReference>
<evidence type="ECO:0000256" key="7">
    <source>
        <dbReference type="ARBA" id="ARBA00023136"/>
    </source>
</evidence>
<evidence type="ECO:0000256" key="2">
    <source>
        <dbReference type="ARBA" id="ARBA00010735"/>
    </source>
</evidence>
<dbReference type="Proteomes" id="UP000542776">
    <property type="component" value="Unassembled WGS sequence"/>
</dbReference>
<feature type="transmembrane region" description="Helical" evidence="8">
    <location>
        <begin position="129"/>
        <end position="148"/>
    </location>
</feature>
<feature type="transmembrane region" description="Helical" evidence="8">
    <location>
        <begin position="98"/>
        <end position="117"/>
    </location>
</feature>
<protein>
    <submittedName>
        <fullName evidence="9">Putative branched-subunit amino acid permease</fullName>
    </submittedName>
</protein>
<evidence type="ECO:0000256" key="4">
    <source>
        <dbReference type="ARBA" id="ARBA00022475"/>
    </source>
</evidence>
<comment type="similarity">
    <text evidence="2">Belongs to the AzlC family.</text>
</comment>
<keyword evidence="10" id="KW-1185">Reference proteome</keyword>
<evidence type="ECO:0000256" key="1">
    <source>
        <dbReference type="ARBA" id="ARBA00004651"/>
    </source>
</evidence>
<keyword evidence="7 8" id="KW-0472">Membrane</keyword>
<dbReference type="AlphaFoldDB" id="A0A7W6MMB3"/>
<feature type="transmembrane region" description="Helical" evidence="8">
    <location>
        <begin position="160"/>
        <end position="177"/>
    </location>
</feature>
<keyword evidence="3" id="KW-0813">Transport</keyword>
<dbReference type="PANTHER" id="PTHR34979">
    <property type="entry name" value="INNER MEMBRANE PROTEIN YGAZ"/>
    <property type="match status" value="1"/>
</dbReference>
<dbReference type="Pfam" id="PF03591">
    <property type="entry name" value="AzlC"/>
    <property type="match status" value="1"/>
</dbReference>
<keyword evidence="4" id="KW-1003">Cell membrane</keyword>
<dbReference type="GO" id="GO:1903785">
    <property type="term" value="P:L-valine transmembrane transport"/>
    <property type="evidence" value="ECO:0007669"/>
    <property type="project" value="TreeGrafter"/>
</dbReference>
<reference evidence="9 10" key="1">
    <citation type="submission" date="2020-08" db="EMBL/GenBank/DDBJ databases">
        <title>Genomic Encyclopedia of Type Strains, Phase IV (KMG-IV): sequencing the most valuable type-strain genomes for metagenomic binning, comparative biology and taxonomic classification.</title>
        <authorList>
            <person name="Goeker M."/>
        </authorList>
    </citation>
    <scope>NUCLEOTIDE SEQUENCE [LARGE SCALE GENOMIC DNA]</scope>
    <source>
        <strain evidence="9 10">DSM 102238</strain>
    </source>
</reference>
<evidence type="ECO:0000313" key="9">
    <source>
        <dbReference type="EMBL" id="MBB4000663.1"/>
    </source>
</evidence>
<evidence type="ECO:0000256" key="3">
    <source>
        <dbReference type="ARBA" id="ARBA00022448"/>
    </source>
</evidence>
<evidence type="ECO:0000313" key="10">
    <source>
        <dbReference type="Proteomes" id="UP000542776"/>
    </source>
</evidence>
<evidence type="ECO:0000256" key="6">
    <source>
        <dbReference type="ARBA" id="ARBA00022989"/>
    </source>
</evidence>
<dbReference type="RefSeq" id="WP_183202634.1">
    <property type="nucleotide sequence ID" value="NZ_JACIEK010000026.1"/>
</dbReference>
<evidence type="ECO:0000256" key="8">
    <source>
        <dbReference type="SAM" id="Phobius"/>
    </source>
</evidence>